<dbReference type="SUPFAM" id="SSF53756">
    <property type="entry name" value="UDP-Glycosyltransferase/glycogen phosphorylase"/>
    <property type="match status" value="1"/>
</dbReference>
<keyword evidence="3" id="KW-1185">Reference proteome</keyword>
<comment type="caution">
    <text evidence="2">The sequence shown here is derived from an EMBL/GenBank/DDBJ whole genome shotgun (WGS) entry which is preliminary data.</text>
</comment>
<dbReference type="PANTHER" id="PTHR46401">
    <property type="entry name" value="GLYCOSYLTRANSFERASE WBBK-RELATED"/>
    <property type="match status" value="1"/>
</dbReference>
<dbReference type="GO" id="GO:0016757">
    <property type="term" value="F:glycosyltransferase activity"/>
    <property type="evidence" value="ECO:0007669"/>
    <property type="project" value="UniProtKB-KW"/>
</dbReference>
<proteinExistence type="predicted"/>
<sequence>MARSLRLRRAIRDSGCVRVMIVLAGTPDLMAVPRGVKLVQVTDSSFAAYSRNYLGRLSGLSSTQATLIERAASRRTDHYAVASGWSKRVLVEDARIPPGKIEIVPFGPAISPETSPERSPSRGAEPVRFLFVASDWVRKGGDLAVEALSRIRARGHAIGLTVVGATDRDLPPWVDHRARLSQSELSNAYSSHDVLIEPTSASAGGVVVTDALHHGLPVLAHRIGGMTTLVQDGITGWLVEPSGMPETLVASIEDRVLRDDLAAMSVAARDWAGAHATWHGWAKRIASAVDSLR</sequence>
<gene>
    <name evidence="2" type="ORF">ACFFF6_12040</name>
</gene>
<evidence type="ECO:0000256" key="1">
    <source>
        <dbReference type="ARBA" id="ARBA00022679"/>
    </source>
</evidence>
<evidence type="ECO:0000313" key="2">
    <source>
        <dbReference type="EMBL" id="MFC0674688.1"/>
    </source>
</evidence>
<keyword evidence="2" id="KW-0328">Glycosyltransferase</keyword>
<dbReference type="RefSeq" id="WP_376981014.1">
    <property type="nucleotide sequence ID" value="NZ_JBHLSV010000014.1"/>
</dbReference>
<name>A0ABV6RCJ7_9MICO</name>
<dbReference type="CDD" id="cd03801">
    <property type="entry name" value="GT4_PimA-like"/>
    <property type="match status" value="1"/>
</dbReference>
<dbReference type="PANTHER" id="PTHR46401:SF2">
    <property type="entry name" value="GLYCOSYLTRANSFERASE WBBK-RELATED"/>
    <property type="match status" value="1"/>
</dbReference>
<dbReference type="Gene3D" id="3.40.50.2000">
    <property type="entry name" value="Glycogen Phosphorylase B"/>
    <property type="match status" value="2"/>
</dbReference>
<dbReference type="Proteomes" id="UP001589793">
    <property type="component" value="Unassembled WGS sequence"/>
</dbReference>
<organism evidence="2 3">
    <name type="scientific">Brachybacterium hainanense</name>
    <dbReference type="NCBI Taxonomy" id="1541174"/>
    <lineage>
        <taxon>Bacteria</taxon>
        <taxon>Bacillati</taxon>
        <taxon>Actinomycetota</taxon>
        <taxon>Actinomycetes</taxon>
        <taxon>Micrococcales</taxon>
        <taxon>Dermabacteraceae</taxon>
        <taxon>Brachybacterium</taxon>
    </lineage>
</organism>
<dbReference type="Pfam" id="PF13692">
    <property type="entry name" value="Glyco_trans_1_4"/>
    <property type="match status" value="1"/>
</dbReference>
<dbReference type="EMBL" id="JBHLSV010000014">
    <property type="protein sequence ID" value="MFC0674688.1"/>
    <property type="molecule type" value="Genomic_DNA"/>
</dbReference>
<evidence type="ECO:0000313" key="3">
    <source>
        <dbReference type="Proteomes" id="UP001589793"/>
    </source>
</evidence>
<accession>A0ABV6RCJ7</accession>
<protein>
    <submittedName>
        <fullName evidence="2">Glycosyltransferase family 4 protein</fullName>
        <ecNumber evidence="2">2.4.-.-</ecNumber>
    </submittedName>
</protein>
<reference evidence="2 3" key="1">
    <citation type="submission" date="2024-09" db="EMBL/GenBank/DDBJ databases">
        <authorList>
            <person name="Sun Q."/>
            <person name="Mori K."/>
        </authorList>
    </citation>
    <scope>NUCLEOTIDE SEQUENCE [LARGE SCALE GENOMIC DNA]</scope>
    <source>
        <strain evidence="2 3">CICC 10874</strain>
    </source>
</reference>
<keyword evidence="1 2" id="KW-0808">Transferase</keyword>
<dbReference type="EC" id="2.4.-.-" evidence="2"/>